<dbReference type="OrthoDB" id="9027482at2"/>
<dbReference type="RefSeq" id="WP_127913732.1">
    <property type="nucleotide sequence ID" value="NZ_AP028040.1"/>
</dbReference>
<dbReference type="Proteomes" id="UP001141992">
    <property type="component" value="Unassembled WGS sequence"/>
</dbReference>
<dbReference type="AlphaFoldDB" id="A0A9X3L2H7"/>
<accession>A0A9X3L2H7</accession>
<dbReference type="EMBL" id="JAPZVI010000025">
    <property type="protein sequence ID" value="MCZ8404482.1"/>
    <property type="molecule type" value="Genomic_DNA"/>
</dbReference>
<name>A0A9X3L2H7_ALCXX</name>
<sequence length="124" mass="14058">MNYHGFHDAELIGIDCPLDSCVILRFKLVNEDREEVVLEKVRSIRICDFIGQNVVSRLLDSSLAESGCLNFDDKVEWLYTLSDGTRLINDDAMDEIKRGVGNGSFRLFVLEPSWGAELVCLCDR</sequence>
<protein>
    <submittedName>
        <fullName evidence="1">Uncharacterized protein</fullName>
    </submittedName>
</protein>
<gene>
    <name evidence="1" type="ORF">O9570_23690</name>
</gene>
<reference evidence="1" key="1">
    <citation type="submission" date="2022-12" db="EMBL/GenBank/DDBJ databases">
        <authorList>
            <person name="Voronina O.L."/>
            <person name="Kunda M.S."/>
            <person name="Ryzhova N."/>
            <person name="Aksenova E.I."/>
        </authorList>
    </citation>
    <scope>NUCLEOTIDE SEQUENCE</scope>
    <source>
        <strain evidence="1">SCCH136:Ach223948</strain>
    </source>
</reference>
<evidence type="ECO:0000313" key="1">
    <source>
        <dbReference type="EMBL" id="MCZ8404482.1"/>
    </source>
</evidence>
<proteinExistence type="predicted"/>
<comment type="caution">
    <text evidence="1">The sequence shown here is derived from an EMBL/GenBank/DDBJ whole genome shotgun (WGS) entry which is preliminary data.</text>
</comment>
<evidence type="ECO:0000313" key="2">
    <source>
        <dbReference type="Proteomes" id="UP001141992"/>
    </source>
</evidence>
<organism evidence="1 2">
    <name type="scientific">Alcaligenes xylosoxydans xylosoxydans</name>
    <name type="common">Achromobacter xylosoxidans</name>
    <dbReference type="NCBI Taxonomy" id="85698"/>
    <lineage>
        <taxon>Bacteria</taxon>
        <taxon>Pseudomonadati</taxon>
        <taxon>Pseudomonadota</taxon>
        <taxon>Betaproteobacteria</taxon>
        <taxon>Burkholderiales</taxon>
        <taxon>Alcaligenaceae</taxon>
        <taxon>Achromobacter</taxon>
    </lineage>
</organism>